<name>A0ABW3U0R0_9BACL</name>
<proteinExistence type="predicted"/>
<comment type="caution">
    <text evidence="1">The sequence shown here is derived from an EMBL/GenBank/DDBJ whole genome shotgun (WGS) entry which is preliminary data.</text>
</comment>
<keyword evidence="2" id="KW-1185">Reference proteome</keyword>
<dbReference type="RefSeq" id="WP_381480919.1">
    <property type="nucleotide sequence ID" value="NZ_JBHTLT010000049.1"/>
</dbReference>
<protein>
    <submittedName>
        <fullName evidence="1">Alpha-ribazole-5-phosphate synthase</fullName>
    </submittedName>
</protein>
<evidence type="ECO:0000313" key="2">
    <source>
        <dbReference type="Proteomes" id="UP001597231"/>
    </source>
</evidence>
<sequence length="227" mass="24814">MRNAMDIGGGLILTTDNSGGIGEKPADLIHVPDEVTAYFAARVALVEQWAANAEPVTVLIHNFSGENSWNRYVAGVEKAFSESSMALPKITGSTETNMEMVQSAVAITMIGKQSGLISPIEGLIWRIYGTPLVGDEVVERVGEIAQLQILHDAYRNRIIERLWPVGSKGILHEIQKITGTENVQVQTELEIEKSAGPATAVLLGIRPDMLKQAEQHFGNHLHRLEIK</sequence>
<evidence type="ECO:0000313" key="1">
    <source>
        <dbReference type="EMBL" id="MFD1205673.1"/>
    </source>
</evidence>
<accession>A0ABW3U0R0</accession>
<dbReference type="Proteomes" id="UP001597231">
    <property type="component" value="Unassembled WGS sequence"/>
</dbReference>
<reference evidence="2" key="1">
    <citation type="journal article" date="2019" name="Int. J. Syst. Evol. Microbiol.">
        <title>The Global Catalogue of Microorganisms (GCM) 10K type strain sequencing project: providing services to taxonomists for standard genome sequencing and annotation.</title>
        <authorList>
            <consortium name="The Broad Institute Genomics Platform"/>
            <consortium name="The Broad Institute Genome Sequencing Center for Infectious Disease"/>
            <person name="Wu L."/>
            <person name="Ma J."/>
        </authorList>
    </citation>
    <scope>NUCLEOTIDE SEQUENCE [LARGE SCALE GENOMIC DNA]</scope>
    <source>
        <strain evidence="2">CCUG 53915</strain>
    </source>
</reference>
<dbReference type="EMBL" id="JBHTLT010000049">
    <property type="protein sequence ID" value="MFD1205673.1"/>
    <property type="molecule type" value="Genomic_DNA"/>
</dbReference>
<organism evidence="1 2">
    <name type="scientific">Sporosarcina contaminans</name>
    <dbReference type="NCBI Taxonomy" id="633403"/>
    <lineage>
        <taxon>Bacteria</taxon>
        <taxon>Bacillati</taxon>
        <taxon>Bacillota</taxon>
        <taxon>Bacilli</taxon>
        <taxon>Bacillales</taxon>
        <taxon>Caryophanaceae</taxon>
        <taxon>Sporosarcina</taxon>
    </lineage>
</organism>
<gene>
    <name evidence="1" type="ORF">ACFQ38_11235</name>
</gene>